<proteinExistence type="predicted"/>
<gene>
    <name evidence="2" type="ORF">OJ996_02435</name>
</gene>
<protein>
    <submittedName>
        <fullName evidence="2">Zinc-ribbon domain-containing protein</fullName>
    </submittedName>
</protein>
<keyword evidence="1" id="KW-1133">Transmembrane helix</keyword>
<evidence type="ECO:0000313" key="2">
    <source>
        <dbReference type="EMBL" id="MCW1912412.1"/>
    </source>
</evidence>
<evidence type="ECO:0000256" key="1">
    <source>
        <dbReference type="SAM" id="Phobius"/>
    </source>
</evidence>
<dbReference type="Proteomes" id="UP001165653">
    <property type="component" value="Unassembled WGS sequence"/>
</dbReference>
<dbReference type="RefSeq" id="WP_264510777.1">
    <property type="nucleotide sequence ID" value="NZ_JAPDDR010000001.1"/>
</dbReference>
<name>A0ABT3FXW0_9BACT</name>
<sequence length="530" mass="58862">MDDRQSDADKLSIRCPGCSQRFKVGPELMDRMVECGTCEHRFRVNDEVVVRQKRFYPGERRDRGLDQFSRIPKGRELATNFQTAHYVQEPIHTPVAGTSPLRLIFGLVAVTAVVLVLMLLAFGGKPGGMLDGATQSKRLMLAAFTAVIAWVFLLAANPGARIRATIGALLASGLLLSFPFLFTEGDTPKSQDSGNLVVNPVVPPERDEPHDPTYGALKKELGYEQVEREIERYKSSPELAGKSAAGIWLRGMQGYHRLQIRDYIIRSTGADPESHIYPRTPDYLMVVSGVSQDLSELARLCERFGEVKRVIDDLRVIEVAVDNESFKEGPLDKLTNRDNPSFYEMNRRELESIDLERGRNAVVRLADAEPKLYRKDIVARMLQLMKEGDVRMQDQICRALIVWAEPEDGSVPAVRAALAKLPPKGGEVPESMVKFLATSKDQEAIPLVDALWVADHNRWEELYGNFGPAIEDLVLSHFDKAAPSMKRSAARLLGKNGSAKSIPVLEAARAGADAELSVFIERAITAIQAR</sequence>
<keyword evidence="1" id="KW-0812">Transmembrane</keyword>
<dbReference type="EMBL" id="JAPDDR010000001">
    <property type="protein sequence ID" value="MCW1912412.1"/>
    <property type="molecule type" value="Genomic_DNA"/>
</dbReference>
<evidence type="ECO:0000313" key="3">
    <source>
        <dbReference type="Proteomes" id="UP001165653"/>
    </source>
</evidence>
<feature type="transmembrane region" description="Helical" evidence="1">
    <location>
        <begin position="139"/>
        <end position="157"/>
    </location>
</feature>
<keyword evidence="3" id="KW-1185">Reference proteome</keyword>
<feature type="transmembrane region" description="Helical" evidence="1">
    <location>
        <begin position="164"/>
        <end position="182"/>
    </location>
</feature>
<accession>A0ABT3FXW0</accession>
<comment type="caution">
    <text evidence="2">The sequence shown here is derived from an EMBL/GenBank/DDBJ whole genome shotgun (WGS) entry which is preliminary data.</text>
</comment>
<feature type="transmembrane region" description="Helical" evidence="1">
    <location>
        <begin position="103"/>
        <end position="124"/>
    </location>
</feature>
<reference evidence="2" key="1">
    <citation type="submission" date="2022-10" db="EMBL/GenBank/DDBJ databases">
        <title>Luteolibacter sp. GHJ8, whole genome shotgun sequencing project.</title>
        <authorList>
            <person name="Zhao G."/>
            <person name="Shen L."/>
        </authorList>
    </citation>
    <scope>NUCLEOTIDE SEQUENCE</scope>
    <source>
        <strain evidence="2">GHJ8</strain>
    </source>
</reference>
<organism evidence="2 3">
    <name type="scientific">Luteolibacter rhizosphaerae</name>
    <dbReference type="NCBI Taxonomy" id="2989719"/>
    <lineage>
        <taxon>Bacteria</taxon>
        <taxon>Pseudomonadati</taxon>
        <taxon>Verrucomicrobiota</taxon>
        <taxon>Verrucomicrobiia</taxon>
        <taxon>Verrucomicrobiales</taxon>
        <taxon>Verrucomicrobiaceae</taxon>
        <taxon>Luteolibacter</taxon>
    </lineage>
</organism>
<keyword evidence="1" id="KW-0472">Membrane</keyword>
<dbReference type="InterPro" id="IPR011989">
    <property type="entry name" value="ARM-like"/>
</dbReference>
<dbReference type="Gene3D" id="1.25.10.10">
    <property type="entry name" value="Leucine-rich Repeat Variant"/>
    <property type="match status" value="1"/>
</dbReference>